<gene>
    <name evidence="1" type="ORF">TOL_0488</name>
</gene>
<dbReference type="Proteomes" id="UP000011866">
    <property type="component" value="Chromosome"/>
</dbReference>
<dbReference type="GeneID" id="79175473"/>
<dbReference type="eggNOG" id="ENOG5032X1V">
    <property type="taxonomic scope" value="Bacteria"/>
</dbReference>
<proteinExistence type="predicted"/>
<organism evidence="1 2">
    <name type="scientific">Thalassolituus oleivorans MIL-1</name>
    <dbReference type="NCBI Taxonomy" id="1298593"/>
    <lineage>
        <taxon>Bacteria</taxon>
        <taxon>Pseudomonadati</taxon>
        <taxon>Pseudomonadota</taxon>
        <taxon>Gammaproteobacteria</taxon>
        <taxon>Oceanospirillales</taxon>
        <taxon>Oceanospirillaceae</taxon>
        <taxon>Thalassolituus</taxon>
    </lineage>
</organism>
<accession>M5DP60</accession>
<sequence length="308" mass="35206">MLDPYERWVLFHALRINTRPEHAPIFILNDVIHNLLGVVNEGEAIKMMNKETASLRIAEMYVRENHVEMLIQYADTNATDPSFINMETYELRKVNRLKGEGIAVSGHVVIKREPEEDGSYQLLIEQVPGLGRSNIGPFFRFMIKAVSKDLFQFADETANNSLKNYEPMASLEDEPSVDFSKEIEEGIIDGIELVQSIPKGHGEFDEDNFFVEKVRTVKISVTKKKVAESWWGTINDLKEKAKRKGYTDFKIRYRKKEGKSRTVVMGTTVDDIASSAVTKTELIKSNYPLEQCTDTIDEVFMGEMLKLL</sequence>
<keyword evidence="2" id="KW-1185">Reference proteome</keyword>
<evidence type="ECO:0000313" key="1">
    <source>
        <dbReference type="EMBL" id="CCU70927.1"/>
    </source>
</evidence>
<name>M5DP60_9GAMM</name>
<dbReference type="HOGENOM" id="CLU_073606_0_0_6"/>
<evidence type="ECO:0000313" key="2">
    <source>
        <dbReference type="Proteomes" id="UP000011866"/>
    </source>
</evidence>
<dbReference type="RefSeq" id="WP_015485667.1">
    <property type="nucleotide sequence ID" value="NC_020888.1"/>
</dbReference>
<dbReference type="AlphaFoldDB" id="M5DP60"/>
<dbReference type="KEGG" id="tol:TOL_0488"/>
<protein>
    <submittedName>
        <fullName evidence="1">Uncharacterized protein</fullName>
    </submittedName>
</protein>
<reference evidence="1 2" key="1">
    <citation type="journal article" date="2013" name="Genome Announc.">
        <title>Genome Sequence of Thalassolituus oleivorans MIL-1 (DSM 14913T).</title>
        <authorList>
            <person name="Golyshin P.N."/>
            <person name="Werner J."/>
            <person name="Chernikova T.N."/>
            <person name="Tran H."/>
            <person name="Ferrer M."/>
            <person name="Yakimov M.M."/>
            <person name="Teeling H."/>
            <person name="Golyshina O.V."/>
        </authorList>
    </citation>
    <scope>NUCLEOTIDE SEQUENCE [LARGE SCALE GENOMIC DNA]</scope>
    <source>
        <strain evidence="1 2">MIL-1</strain>
    </source>
</reference>
<dbReference type="EMBL" id="HF680312">
    <property type="protein sequence ID" value="CCU70927.1"/>
    <property type="molecule type" value="Genomic_DNA"/>
</dbReference>